<dbReference type="InterPro" id="IPR002397">
    <property type="entry name" value="Cyt_P450_B"/>
</dbReference>
<dbReference type="InterPro" id="IPR001128">
    <property type="entry name" value="Cyt_P450"/>
</dbReference>
<reference evidence="4 5" key="1">
    <citation type="journal article" date="2019" name="Int. J. Syst. Evol. Microbiol.">
        <title>The Global Catalogue of Microorganisms (GCM) 10K type strain sequencing project: providing services to taxonomists for standard genome sequencing and annotation.</title>
        <authorList>
            <consortium name="The Broad Institute Genomics Platform"/>
            <consortium name="The Broad Institute Genome Sequencing Center for Infectious Disease"/>
            <person name="Wu L."/>
            <person name="Ma J."/>
        </authorList>
    </citation>
    <scope>NUCLEOTIDE SEQUENCE [LARGE SCALE GENOMIC DNA]</scope>
    <source>
        <strain evidence="4 5">JCM 6833</strain>
    </source>
</reference>
<evidence type="ECO:0000256" key="1">
    <source>
        <dbReference type="ARBA" id="ARBA00010617"/>
    </source>
</evidence>
<comment type="caution">
    <text evidence="4">The sequence shown here is derived from an EMBL/GenBank/DDBJ whole genome shotgun (WGS) entry which is preliminary data.</text>
</comment>
<keyword evidence="2" id="KW-0560">Oxidoreductase</keyword>
<dbReference type="PANTHER" id="PTHR46696">
    <property type="entry name" value="P450, PUTATIVE (EUROFUNG)-RELATED"/>
    <property type="match status" value="1"/>
</dbReference>
<feature type="region of interest" description="Disordered" evidence="3">
    <location>
        <begin position="1"/>
        <end position="35"/>
    </location>
</feature>
<gene>
    <name evidence="4" type="ORF">GCM10010411_07020</name>
</gene>
<sequence>MTQQDTTRQDTVQRDAAQQATTHPRIDFNPLAGTRPVGTTAGLLDGLRDAHPGFHSTFGRGFWVVTRHEDILAAFQDAETFSNRSVTVLDPEPRYRWIPEMLDPPEHTPWRRLLRPHFTPATAKAMEGRIREHCAGLIDGLADRGSCDLVTDFAVKYPSVIFLELMGLPVERLETFLEWERAILHAPPDANAARLAAMGKVTEMFAELIGERRAEPRDDLVSAAVSWRIDGEPISDEDLLAFCLLMFMAGLDTVTAQLSYAFWHLATHPGDRARLREDPAIMPSAIEELLRAYSVVLPGRKATRDVTVAGCPVKAGEMVMLPLTMANRDPAVFPEPERVVLDRTPNRHLAFGAGAHRCLGAHLARLEIRIALEEWHRRIPDYRIPDDAEAVEHAYGLLGLDTLPLTWS</sequence>
<keyword evidence="2" id="KW-0408">Iron</keyword>
<name>A0ABN3PDH6_9ACTN</name>
<keyword evidence="5" id="KW-1185">Reference proteome</keyword>
<accession>A0ABN3PDH6</accession>
<comment type="similarity">
    <text evidence="1 2">Belongs to the cytochrome P450 family.</text>
</comment>
<dbReference type="PRINTS" id="PR00385">
    <property type="entry name" value="P450"/>
</dbReference>
<dbReference type="PROSITE" id="PS00086">
    <property type="entry name" value="CYTOCHROME_P450"/>
    <property type="match status" value="1"/>
</dbReference>
<dbReference type="PANTHER" id="PTHR46696:SF6">
    <property type="entry name" value="P450, PUTATIVE (EUROFUNG)-RELATED"/>
    <property type="match status" value="1"/>
</dbReference>
<evidence type="ECO:0000313" key="4">
    <source>
        <dbReference type="EMBL" id="GAA2577093.1"/>
    </source>
</evidence>
<dbReference type="RefSeq" id="WP_344537581.1">
    <property type="nucleotide sequence ID" value="NZ_BAAATD010000001.1"/>
</dbReference>
<protein>
    <submittedName>
        <fullName evidence="4">Cytochrome P450</fullName>
    </submittedName>
</protein>
<evidence type="ECO:0000256" key="2">
    <source>
        <dbReference type="RuleBase" id="RU000461"/>
    </source>
</evidence>
<dbReference type="CDD" id="cd11035">
    <property type="entry name" value="P450cam-like"/>
    <property type="match status" value="1"/>
</dbReference>
<evidence type="ECO:0000313" key="5">
    <source>
        <dbReference type="Proteomes" id="UP001501509"/>
    </source>
</evidence>
<dbReference type="Pfam" id="PF00067">
    <property type="entry name" value="p450"/>
    <property type="match status" value="1"/>
</dbReference>
<keyword evidence="2" id="KW-0479">Metal-binding</keyword>
<dbReference type="InterPro" id="IPR017972">
    <property type="entry name" value="Cyt_P450_CS"/>
</dbReference>
<dbReference type="PRINTS" id="PR00359">
    <property type="entry name" value="BP450"/>
</dbReference>
<dbReference type="InterPro" id="IPR036396">
    <property type="entry name" value="Cyt_P450_sf"/>
</dbReference>
<keyword evidence="2" id="KW-0349">Heme</keyword>
<dbReference type="Proteomes" id="UP001501509">
    <property type="component" value="Unassembled WGS sequence"/>
</dbReference>
<organism evidence="4 5">
    <name type="scientific">Actinomadura fulvescens</name>
    <dbReference type="NCBI Taxonomy" id="46160"/>
    <lineage>
        <taxon>Bacteria</taxon>
        <taxon>Bacillati</taxon>
        <taxon>Actinomycetota</taxon>
        <taxon>Actinomycetes</taxon>
        <taxon>Streptosporangiales</taxon>
        <taxon>Thermomonosporaceae</taxon>
        <taxon>Actinomadura</taxon>
    </lineage>
</organism>
<evidence type="ECO:0000256" key="3">
    <source>
        <dbReference type="SAM" id="MobiDB-lite"/>
    </source>
</evidence>
<dbReference type="Gene3D" id="1.10.630.10">
    <property type="entry name" value="Cytochrome P450"/>
    <property type="match status" value="1"/>
</dbReference>
<dbReference type="EMBL" id="BAAATD010000001">
    <property type="protein sequence ID" value="GAA2577093.1"/>
    <property type="molecule type" value="Genomic_DNA"/>
</dbReference>
<keyword evidence="2" id="KW-0503">Monooxygenase</keyword>
<proteinExistence type="inferred from homology"/>
<dbReference type="SUPFAM" id="SSF48264">
    <property type="entry name" value="Cytochrome P450"/>
    <property type="match status" value="1"/>
</dbReference>